<organism evidence="1">
    <name type="scientific">Anguilla anguilla</name>
    <name type="common">European freshwater eel</name>
    <name type="synonym">Muraena anguilla</name>
    <dbReference type="NCBI Taxonomy" id="7936"/>
    <lineage>
        <taxon>Eukaryota</taxon>
        <taxon>Metazoa</taxon>
        <taxon>Chordata</taxon>
        <taxon>Craniata</taxon>
        <taxon>Vertebrata</taxon>
        <taxon>Euteleostomi</taxon>
        <taxon>Actinopterygii</taxon>
        <taxon>Neopterygii</taxon>
        <taxon>Teleostei</taxon>
        <taxon>Anguilliformes</taxon>
        <taxon>Anguillidae</taxon>
        <taxon>Anguilla</taxon>
    </lineage>
</organism>
<protein>
    <submittedName>
        <fullName evidence="1">Uncharacterized protein</fullName>
    </submittedName>
</protein>
<reference evidence="1" key="2">
    <citation type="journal article" date="2015" name="Fish Shellfish Immunol.">
        <title>Early steps in the European eel (Anguilla anguilla)-Vibrio vulnificus interaction in the gills: Role of the RtxA13 toxin.</title>
        <authorList>
            <person name="Callol A."/>
            <person name="Pajuelo D."/>
            <person name="Ebbesson L."/>
            <person name="Teles M."/>
            <person name="MacKenzie S."/>
            <person name="Amaro C."/>
        </authorList>
    </citation>
    <scope>NUCLEOTIDE SEQUENCE</scope>
</reference>
<evidence type="ECO:0000313" key="1">
    <source>
        <dbReference type="EMBL" id="JAH87314.1"/>
    </source>
</evidence>
<accession>A0A0E9WAA1</accession>
<dbReference type="EMBL" id="GBXM01021263">
    <property type="protein sequence ID" value="JAH87314.1"/>
    <property type="molecule type" value="Transcribed_RNA"/>
</dbReference>
<dbReference type="AlphaFoldDB" id="A0A0E9WAA1"/>
<proteinExistence type="predicted"/>
<reference evidence="1" key="1">
    <citation type="submission" date="2014-11" db="EMBL/GenBank/DDBJ databases">
        <authorList>
            <person name="Amaro Gonzalez C."/>
        </authorList>
    </citation>
    <scope>NUCLEOTIDE SEQUENCE</scope>
</reference>
<sequence>MKGFWPQFTALYSHLRIMYTFHSKIAERSHEANTKMEPYITLTFHKKEKKQNRKP</sequence>
<name>A0A0E9WAA1_ANGAN</name>